<evidence type="ECO:0000313" key="4">
    <source>
        <dbReference type="Proteomes" id="UP000003786"/>
    </source>
</evidence>
<dbReference type="eggNOG" id="KOG1552">
    <property type="taxonomic scope" value="Eukaryota"/>
</dbReference>
<protein>
    <submittedName>
        <fullName evidence="3">Uncharacterized protein</fullName>
    </submittedName>
</protein>
<evidence type="ECO:0000259" key="2">
    <source>
        <dbReference type="Pfam" id="PF12146"/>
    </source>
</evidence>
<dbReference type="OMA" id="HNKCLRW"/>
<proteinExistence type="predicted"/>
<keyword evidence="4" id="KW-1185">Reference proteome</keyword>
<dbReference type="RefSeq" id="XP_009691528.1">
    <property type="nucleotide sequence ID" value="XM_009693233.1"/>
</dbReference>
<dbReference type="KEGG" id="tot:TOT_030000490"/>
<dbReference type="InterPro" id="IPR000073">
    <property type="entry name" value="AB_hydrolase_1"/>
</dbReference>
<evidence type="ECO:0000313" key="3">
    <source>
        <dbReference type="EMBL" id="BAM41227.1"/>
    </source>
</evidence>
<dbReference type="Pfam" id="PF00561">
    <property type="entry name" value="Abhydrolase_1"/>
    <property type="match status" value="1"/>
</dbReference>
<dbReference type="PANTHER" id="PTHR12277:SF81">
    <property type="entry name" value="PROTEIN ABHD13"/>
    <property type="match status" value="1"/>
</dbReference>
<gene>
    <name evidence="3" type="ORF">TOT_030000490</name>
</gene>
<dbReference type="VEuPathDB" id="PiroplasmaDB:TOT_030000490"/>
<reference evidence="3 4" key="1">
    <citation type="journal article" date="2012" name="MBio">
        <title>Comparative genome analysis of three eukaryotic parasites with differing abilities to transform leukocytes reveals key mediators of Theileria-induced leukocyte transformation.</title>
        <authorList>
            <person name="Hayashida K."/>
            <person name="Hara Y."/>
            <person name="Abe T."/>
            <person name="Yamasaki C."/>
            <person name="Toyoda A."/>
            <person name="Kosuge T."/>
            <person name="Suzuki Y."/>
            <person name="Sato Y."/>
            <person name="Kawashima S."/>
            <person name="Katayama T."/>
            <person name="Wakaguri H."/>
            <person name="Inoue N."/>
            <person name="Homma K."/>
            <person name="Tada-Umezaki M."/>
            <person name="Yagi Y."/>
            <person name="Fujii Y."/>
            <person name="Habara T."/>
            <person name="Kanehisa M."/>
            <person name="Watanabe H."/>
            <person name="Ito K."/>
            <person name="Gojobori T."/>
            <person name="Sugawara H."/>
            <person name="Imanishi T."/>
            <person name="Weir W."/>
            <person name="Gardner M."/>
            <person name="Pain A."/>
            <person name="Shiels B."/>
            <person name="Hattori M."/>
            <person name="Nene V."/>
            <person name="Sugimoto C."/>
        </authorList>
    </citation>
    <scope>NUCLEOTIDE SEQUENCE [LARGE SCALE GENOMIC DNA]</scope>
    <source>
        <strain evidence="3 4">Shintoku</strain>
    </source>
</reference>
<dbReference type="Proteomes" id="UP000003786">
    <property type="component" value="Chromosome 3"/>
</dbReference>
<organism evidence="3 4">
    <name type="scientific">Theileria orientalis strain Shintoku</name>
    <dbReference type="NCBI Taxonomy" id="869250"/>
    <lineage>
        <taxon>Eukaryota</taxon>
        <taxon>Sar</taxon>
        <taxon>Alveolata</taxon>
        <taxon>Apicomplexa</taxon>
        <taxon>Aconoidasida</taxon>
        <taxon>Piroplasmida</taxon>
        <taxon>Theileriidae</taxon>
        <taxon>Theileria</taxon>
    </lineage>
</organism>
<dbReference type="Pfam" id="PF12146">
    <property type="entry name" value="Hydrolase_4"/>
    <property type="match status" value="1"/>
</dbReference>
<dbReference type="EMBL" id="AP011948">
    <property type="protein sequence ID" value="BAM41227.1"/>
    <property type="molecule type" value="Genomic_DNA"/>
</dbReference>
<dbReference type="InterPro" id="IPR022742">
    <property type="entry name" value="Hydrolase_4"/>
</dbReference>
<sequence>MGNKIDSLIFRPPPVSYSISDPHLHLIPTPNGNSIAAYFIRHRNARFTVIFSHGNAEDIGNVFSNVVQRMSNWNCNVFMYDYPGYGLSDGVSTEESLYYCTDISYKYLTNSLNVDKNTVIAYGRSLGCTCAIYLGVKYKLLGVVLQSPFLSILRIKLSFSLPFDKFNNLERSKYLRCPALVIHGEDDELIPAQHSAELIKSIPNVYYYFIKDGGHNNLDHEFTALMDSCLIEFFNFLMLRHICRGSQGYYDEDIISIAGYNNSKNLMHRNNSRRRSQYFKGNDVCDIFGESVSGSGELAADSGIEDNVHESGLSKCFLCSFC</sequence>
<dbReference type="SUPFAM" id="SSF53474">
    <property type="entry name" value="alpha/beta-Hydrolases"/>
    <property type="match status" value="1"/>
</dbReference>
<dbReference type="PANTHER" id="PTHR12277">
    <property type="entry name" value="ALPHA/BETA HYDROLASE DOMAIN-CONTAINING PROTEIN"/>
    <property type="match status" value="1"/>
</dbReference>
<evidence type="ECO:0000259" key="1">
    <source>
        <dbReference type="Pfam" id="PF00561"/>
    </source>
</evidence>
<dbReference type="Gene3D" id="3.40.50.1820">
    <property type="entry name" value="alpha/beta hydrolase"/>
    <property type="match status" value="2"/>
</dbReference>
<accession>J4CDJ0</accession>
<name>J4CDJ0_THEOR</name>
<feature type="domain" description="AB hydrolase-1" evidence="1">
    <location>
        <begin position="167"/>
        <end position="218"/>
    </location>
</feature>
<dbReference type="AlphaFoldDB" id="J4CDJ0"/>
<feature type="domain" description="Serine aminopeptidase S33" evidence="2">
    <location>
        <begin position="45"/>
        <end position="152"/>
    </location>
</feature>
<dbReference type="OrthoDB" id="446723at2759"/>
<dbReference type="STRING" id="869250.J4CDJ0"/>
<dbReference type="InterPro" id="IPR029058">
    <property type="entry name" value="AB_hydrolase_fold"/>
</dbReference>
<dbReference type="GeneID" id="20715666"/>